<accession>A0A3M8C3T6</accession>
<dbReference type="Pfam" id="PF07690">
    <property type="entry name" value="MFS_1"/>
    <property type="match status" value="1"/>
</dbReference>
<gene>
    <name evidence="9" type="ORF">EDM52_17200</name>
</gene>
<dbReference type="PROSITE" id="PS50850">
    <property type="entry name" value="MFS"/>
    <property type="match status" value="1"/>
</dbReference>
<comment type="subcellular location">
    <subcellularLocation>
        <location evidence="1">Cell membrane</location>
        <topology evidence="1">Multi-pass membrane protein</topology>
    </subcellularLocation>
</comment>
<dbReference type="PANTHER" id="PTHR23513:SF6">
    <property type="entry name" value="MAJOR FACILITATOR SUPERFAMILY ASSOCIATED DOMAIN-CONTAINING PROTEIN"/>
    <property type="match status" value="1"/>
</dbReference>
<feature type="transmembrane region" description="Helical" evidence="7">
    <location>
        <begin position="285"/>
        <end position="302"/>
    </location>
</feature>
<dbReference type="InterPro" id="IPR020846">
    <property type="entry name" value="MFS_dom"/>
</dbReference>
<keyword evidence="4 7" id="KW-0812">Transmembrane</keyword>
<evidence type="ECO:0000256" key="4">
    <source>
        <dbReference type="ARBA" id="ARBA00022692"/>
    </source>
</evidence>
<feature type="transmembrane region" description="Helical" evidence="7">
    <location>
        <begin position="308"/>
        <end position="332"/>
    </location>
</feature>
<evidence type="ECO:0000256" key="7">
    <source>
        <dbReference type="SAM" id="Phobius"/>
    </source>
</evidence>
<feature type="transmembrane region" description="Helical" evidence="7">
    <location>
        <begin position="257"/>
        <end position="278"/>
    </location>
</feature>
<dbReference type="Gene3D" id="1.20.1250.20">
    <property type="entry name" value="MFS general substrate transporter like domains"/>
    <property type="match status" value="1"/>
</dbReference>
<name>A0A3M8C3T6_9BACL</name>
<dbReference type="AlphaFoldDB" id="A0A3M8C3T6"/>
<dbReference type="CDD" id="cd06173">
    <property type="entry name" value="MFS_MefA_like"/>
    <property type="match status" value="1"/>
</dbReference>
<feature type="transmembrane region" description="Helical" evidence="7">
    <location>
        <begin position="173"/>
        <end position="190"/>
    </location>
</feature>
<dbReference type="OrthoDB" id="9775268at2"/>
<feature type="transmembrane region" description="Helical" evidence="7">
    <location>
        <begin position="221"/>
        <end position="245"/>
    </location>
</feature>
<feature type="domain" description="Major facilitator superfamily (MFS) profile" evidence="8">
    <location>
        <begin position="12"/>
        <end position="400"/>
    </location>
</feature>
<feature type="transmembrane region" description="Helical" evidence="7">
    <location>
        <begin position="145"/>
        <end position="167"/>
    </location>
</feature>
<protein>
    <submittedName>
        <fullName evidence="9">MFS transporter</fullName>
    </submittedName>
</protein>
<evidence type="ECO:0000313" key="9">
    <source>
        <dbReference type="EMBL" id="RNB70301.1"/>
    </source>
</evidence>
<dbReference type="SUPFAM" id="SSF103473">
    <property type="entry name" value="MFS general substrate transporter"/>
    <property type="match status" value="1"/>
</dbReference>
<dbReference type="Proteomes" id="UP000282028">
    <property type="component" value="Unassembled WGS sequence"/>
</dbReference>
<organism evidence="9 10">
    <name type="scientific">Brevibacillus invocatus</name>
    <dbReference type="NCBI Taxonomy" id="173959"/>
    <lineage>
        <taxon>Bacteria</taxon>
        <taxon>Bacillati</taxon>
        <taxon>Bacillota</taxon>
        <taxon>Bacilli</taxon>
        <taxon>Bacillales</taxon>
        <taxon>Paenibacillaceae</taxon>
        <taxon>Brevibacillus</taxon>
    </lineage>
</organism>
<dbReference type="GO" id="GO:0005886">
    <property type="term" value="C:plasma membrane"/>
    <property type="evidence" value="ECO:0007669"/>
    <property type="project" value="UniProtKB-SubCell"/>
</dbReference>
<keyword evidence="5 7" id="KW-1133">Transmembrane helix</keyword>
<comment type="caution">
    <text evidence="9">The sequence shown here is derived from an EMBL/GenBank/DDBJ whole genome shotgun (WGS) entry which is preliminary data.</text>
</comment>
<dbReference type="EMBL" id="RHHR01000034">
    <property type="protein sequence ID" value="RNB70301.1"/>
    <property type="molecule type" value="Genomic_DNA"/>
</dbReference>
<keyword evidence="3" id="KW-1003">Cell membrane</keyword>
<evidence type="ECO:0000256" key="2">
    <source>
        <dbReference type="ARBA" id="ARBA00022448"/>
    </source>
</evidence>
<keyword evidence="10" id="KW-1185">Reference proteome</keyword>
<feature type="transmembrane region" description="Helical" evidence="7">
    <location>
        <begin position="370"/>
        <end position="391"/>
    </location>
</feature>
<sequence>MSAVQSIWRNRPFLILFSTSALVSAGAKVYELTLPLMLYEMTRSPVTMATMRTIEFLPNLLLAMFIGVWVDRFSKKRWSQWMVFGQMLLLFMLYAMVETGAAEVIHFYMAGFLLMTFNYGFHNARMSIIKEVVPKELLTSANARFSFMYTIIEIMGPAISGFILLFASLHNGFLITGTAYFLALCAISFLEKKEESAPSAKESFWTEFAAGWRELLRNRPLWQITVLVIFLNATSGMFDAMIVYFAKDHLRLDNSQLGLVLSVIGAGGLVGSSLVVYLRKKFPTGRLLGTTILLLGVSYALMALAQNIWLMCLALFLTGMIGTIENICIWTFRQETTPLSMMGRITGITGSIFKLGMVFSIYLSGWVTEWMGPGIVFTAAAVGNLIIFLVYRQLSLWRLA</sequence>
<proteinExistence type="predicted"/>
<keyword evidence="2" id="KW-0813">Transport</keyword>
<feature type="transmembrane region" description="Helical" evidence="7">
    <location>
        <begin position="105"/>
        <end position="124"/>
    </location>
</feature>
<evidence type="ECO:0000313" key="10">
    <source>
        <dbReference type="Proteomes" id="UP000282028"/>
    </source>
</evidence>
<reference evidence="9 10" key="1">
    <citation type="submission" date="2018-10" db="EMBL/GenBank/DDBJ databases">
        <title>Phylogenomics of Brevibacillus.</title>
        <authorList>
            <person name="Dunlap C."/>
        </authorList>
    </citation>
    <scope>NUCLEOTIDE SEQUENCE [LARGE SCALE GENOMIC DNA]</scope>
    <source>
        <strain evidence="9 10">JCM 12215</strain>
    </source>
</reference>
<evidence type="ECO:0000259" key="8">
    <source>
        <dbReference type="PROSITE" id="PS50850"/>
    </source>
</evidence>
<keyword evidence="6 7" id="KW-0472">Membrane</keyword>
<evidence type="ECO:0000256" key="3">
    <source>
        <dbReference type="ARBA" id="ARBA00022475"/>
    </source>
</evidence>
<dbReference type="PANTHER" id="PTHR23513">
    <property type="entry name" value="INTEGRAL MEMBRANE EFFLUX PROTEIN-RELATED"/>
    <property type="match status" value="1"/>
</dbReference>
<evidence type="ECO:0000256" key="5">
    <source>
        <dbReference type="ARBA" id="ARBA00022989"/>
    </source>
</evidence>
<dbReference type="GO" id="GO:0022857">
    <property type="term" value="F:transmembrane transporter activity"/>
    <property type="evidence" value="ECO:0007669"/>
    <property type="project" value="InterPro"/>
</dbReference>
<feature type="transmembrane region" description="Helical" evidence="7">
    <location>
        <begin position="81"/>
        <end position="99"/>
    </location>
</feature>
<feature type="transmembrane region" description="Helical" evidence="7">
    <location>
        <begin position="344"/>
        <end position="364"/>
    </location>
</feature>
<dbReference type="InterPro" id="IPR011701">
    <property type="entry name" value="MFS"/>
</dbReference>
<evidence type="ECO:0000256" key="1">
    <source>
        <dbReference type="ARBA" id="ARBA00004651"/>
    </source>
</evidence>
<feature type="transmembrane region" description="Helical" evidence="7">
    <location>
        <begin position="51"/>
        <end position="69"/>
    </location>
</feature>
<dbReference type="InterPro" id="IPR036259">
    <property type="entry name" value="MFS_trans_sf"/>
</dbReference>
<evidence type="ECO:0000256" key="6">
    <source>
        <dbReference type="ARBA" id="ARBA00023136"/>
    </source>
</evidence>